<reference evidence="1 2" key="2">
    <citation type="journal article" date="2022" name="Mol. Ecol. Resour.">
        <title>The genomes of chicory, endive, great burdock and yacon provide insights into Asteraceae paleo-polyploidization history and plant inulin production.</title>
        <authorList>
            <person name="Fan W."/>
            <person name="Wang S."/>
            <person name="Wang H."/>
            <person name="Wang A."/>
            <person name="Jiang F."/>
            <person name="Liu H."/>
            <person name="Zhao H."/>
            <person name="Xu D."/>
            <person name="Zhang Y."/>
        </authorList>
    </citation>
    <scope>NUCLEOTIDE SEQUENCE [LARGE SCALE GENOMIC DNA]</scope>
    <source>
        <strain evidence="2">cv. Niubang</strain>
    </source>
</reference>
<sequence length="103" mass="11945">MNYRGWRSKVIDITYGKERGKHGLEETLDRICSEAHDAFKEGYTTLVLMTEVDDKILPKANDEFHSKDELVKKYFKVSEYRMMKVLAKMGISTLASYKGAQIF</sequence>
<gene>
    <name evidence="1" type="ORF">L6452_06627</name>
</gene>
<accession>A0ACB9EJ80</accession>
<proteinExistence type="predicted"/>
<evidence type="ECO:0000313" key="2">
    <source>
        <dbReference type="Proteomes" id="UP001055879"/>
    </source>
</evidence>
<dbReference type="EMBL" id="CM042048">
    <property type="protein sequence ID" value="KAI3759054.1"/>
    <property type="molecule type" value="Genomic_DNA"/>
</dbReference>
<protein>
    <submittedName>
        <fullName evidence="1">Uncharacterized protein</fullName>
    </submittedName>
</protein>
<keyword evidence="2" id="KW-1185">Reference proteome</keyword>
<dbReference type="Proteomes" id="UP001055879">
    <property type="component" value="Linkage Group LG02"/>
</dbReference>
<reference evidence="2" key="1">
    <citation type="journal article" date="2022" name="Mol. Ecol. Resour.">
        <title>The genomes of chicory, endive, great burdock and yacon provide insights into Asteraceae palaeo-polyploidization history and plant inulin production.</title>
        <authorList>
            <person name="Fan W."/>
            <person name="Wang S."/>
            <person name="Wang H."/>
            <person name="Wang A."/>
            <person name="Jiang F."/>
            <person name="Liu H."/>
            <person name="Zhao H."/>
            <person name="Xu D."/>
            <person name="Zhang Y."/>
        </authorList>
    </citation>
    <scope>NUCLEOTIDE SEQUENCE [LARGE SCALE GENOMIC DNA]</scope>
    <source>
        <strain evidence="2">cv. Niubang</strain>
    </source>
</reference>
<comment type="caution">
    <text evidence="1">The sequence shown here is derived from an EMBL/GenBank/DDBJ whole genome shotgun (WGS) entry which is preliminary data.</text>
</comment>
<evidence type="ECO:0000313" key="1">
    <source>
        <dbReference type="EMBL" id="KAI3759054.1"/>
    </source>
</evidence>
<organism evidence="1 2">
    <name type="scientific">Arctium lappa</name>
    <name type="common">Greater burdock</name>
    <name type="synonym">Lappa major</name>
    <dbReference type="NCBI Taxonomy" id="4217"/>
    <lineage>
        <taxon>Eukaryota</taxon>
        <taxon>Viridiplantae</taxon>
        <taxon>Streptophyta</taxon>
        <taxon>Embryophyta</taxon>
        <taxon>Tracheophyta</taxon>
        <taxon>Spermatophyta</taxon>
        <taxon>Magnoliopsida</taxon>
        <taxon>eudicotyledons</taxon>
        <taxon>Gunneridae</taxon>
        <taxon>Pentapetalae</taxon>
        <taxon>asterids</taxon>
        <taxon>campanulids</taxon>
        <taxon>Asterales</taxon>
        <taxon>Asteraceae</taxon>
        <taxon>Carduoideae</taxon>
        <taxon>Cardueae</taxon>
        <taxon>Arctiinae</taxon>
        <taxon>Arctium</taxon>
    </lineage>
</organism>
<name>A0ACB9EJ80_ARCLA</name>